<protein>
    <submittedName>
        <fullName evidence="3">Tyrosine recombinase XerD</fullName>
    </submittedName>
</protein>
<dbReference type="GO" id="GO:0006310">
    <property type="term" value="P:DNA recombination"/>
    <property type="evidence" value="ECO:0007669"/>
    <property type="project" value="UniProtKB-KW"/>
</dbReference>
<dbReference type="InterPro" id="IPR013762">
    <property type="entry name" value="Integrase-like_cat_sf"/>
</dbReference>
<keyword evidence="1" id="KW-0233">DNA recombination</keyword>
<dbReference type="Gene3D" id="1.10.443.10">
    <property type="entry name" value="Intergrase catalytic core"/>
    <property type="match status" value="1"/>
</dbReference>
<dbReference type="SUPFAM" id="SSF56349">
    <property type="entry name" value="DNA breaking-rejoining enzymes"/>
    <property type="match status" value="1"/>
</dbReference>
<evidence type="ECO:0000256" key="1">
    <source>
        <dbReference type="ARBA" id="ARBA00023172"/>
    </source>
</evidence>
<dbReference type="InterPro" id="IPR002104">
    <property type="entry name" value="Integrase_catalytic"/>
</dbReference>
<proteinExistence type="predicted"/>
<name>A0A833PA83_ACIBZ</name>
<dbReference type="EMBL" id="WNDP01000282">
    <property type="protein sequence ID" value="KAF1011697.1"/>
    <property type="molecule type" value="Genomic_DNA"/>
</dbReference>
<comment type="caution">
    <text evidence="3">The sequence shown here is derived from an EMBL/GenBank/DDBJ whole genome shotgun (WGS) entry which is preliminary data.</text>
</comment>
<dbReference type="GO" id="GO:0015074">
    <property type="term" value="P:DNA integration"/>
    <property type="evidence" value="ECO:0007669"/>
    <property type="project" value="InterPro"/>
</dbReference>
<dbReference type="Pfam" id="PF00589">
    <property type="entry name" value="Phage_integrase"/>
    <property type="match status" value="1"/>
</dbReference>
<evidence type="ECO:0000313" key="3">
    <source>
        <dbReference type="EMBL" id="KAF1011697.1"/>
    </source>
</evidence>
<feature type="domain" description="Tyr recombinase" evidence="2">
    <location>
        <begin position="10"/>
        <end position="233"/>
    </location>
</feature>
<dbReference type="PROSITE" id="PS51898">
    <property type="entry name" value="TYR_RECOMBINASE"/>
    <property type="match status" value="1"/>
</dbReference>
<dbReference type="GO" id="GO:0003677">
    <property type="term" value="F:DNA binding"/>
    <property type="evidence" value="ECO:0007669"/>
    <property type="project" value="InterPro"/>
</dbReference>
<organism evidence="3 4">
    <name type="scientific">Acinetobacter bereziniae</name>
    <name type="common">Acinetobacter genomosp. 10</name>
    <dbReference type="NCBI Taxonomy" id="106648"/>
    <lineage>
        <taxon>Bacteria</taxon>
        <taxon>Pseudomonadati</taxon>
        <taxon>Pseudomonadota</taxon>
        <taxon>Gammaproteobacteria</taxon>
        <taxon>Moraxellales</taxon>
        <taxon>Moraxellaceae</taxon>
        <taxon>Acinetobacter</taxon>
    </lineage>
</organism>
<sequence length="233" mass="27262">MIKSYKKQGASFKIAPRSVWIEKVLNEECFKSEDLEVRFNLMVEWGHKAGLRAHEICALSLDQIPSRETIEQAIIKKENIFIELTVTKGKKQSMIPVSGILLKKTLDYIEFERNQLIKKFKTEARLNRKTYIPPAQVFISSTTGQALHRRTLSNQLRARWQQALKNGKLTKNEYVWVHGLRLRHRFATDILKEFSKSKNIRDPREVTKTLTRHRHSSTLDIYTSSIHLEDMND</sequence>
<reference evidence="4" key="1">
    <citation type="journal article" date="2020" name="MBio">
        <title>Horizontal gene transfer to a defensive symbiont with a reduced genome amongst a multipartite beetle microbiome.</title>
        <authorList>
            <person name="Waterworth S.C."/>
            <person name="Florez L.V."/>
            <person name="Rees E.R."/>
            <person name="Hertweck C."/>
            <person name="Kaltenpoth M."/>
            <person name="Kwan J.C."/>
        </authorList>
    </citation>
    <scope>NUCLEOTIDE SEQUENCE [LARGE SCALE GENOMIC DNA]</scope>
</reference>
<accession>A0A833PA83</accession>
<evidence type="ECO:0000259" key="2">
    <source>
        <dbReference type="PROSITE" id="PS51898"/>
    </source>
</evidence>
<dbReference type="AlphaFoldDB" id="A0A833PA83"/>
<gene>
    <name evidence="3" type="primary">xerD_4</name>
    <name evidence="3" type="ORF">GAK29_04932</name>
</gene>
<dbReference type="InterPro" id="IPR011010">
    <property type="entry name" value="DNA_brk_join_enz"/>
</dbReference>
<dbReference type="Proteomes" id="UP000490535">
    <property type="component" value="Unassembled WGS sequence"/>
</dbReference>
<evidence type="ECO:0000313" key="4">
    <source>
        <dbReference type="Proteomes" id="UP000490535"/>
    </source>
</evidence>